<keyword evidence="2" id="KW-0413">Isomerase</keyword>
<dbReference type="EMBL" id="SJPJ01000001">
    <property type="protein sequence ID" value="TWT84517.1"/>
    <property type="molecule type" value="Genomic_DNA"/>
</dbReference>
<dbReference type="Pfam" id="PF05544">
    <property type="entry name" value="Pro_racemase"/>
    <property type="match status" value="1"/>
</dbReference>
<dbReference type="PANTHER" id="PTHR33442">
    <property type="entry name" value="TRANS-3-HYDROXY-L-PROLINE DEHYDRATASE"/>
    <property type="match status" value="1"/>
</dbReference>
<name>A0A5C5ZBJ7_9BACT</name>
<organism evidence="2 3">
    <name type="scientific">Novipirellula herctigrandis</name>
    <dbReference type="NCBI Taxonomy" id="2527986"/>
    <lineage>
        <taxon>Bacteria</taxon>
        <taxon>Pseudomonadati</taxon>
        <taxon>Planctomycetota</taxon>
        <taxon>Planctomycetia</taxon>
        <taxon>Pirellulales</taxon>
        <taxon>Pirellulaceae</taxon>
        <taxon>Novipirellula</taxon>
    </lineage>
</organism>
<dbReference type="AlphaFoldDB" id="A0A5C5ZBJ7"/>
<accession>A0A5C5ZBJ7</accession>
<evidence type="ECO:0000313" key="3">
    <source>
        <dbReference type="Proteomes" id="UP000315010"/>
    </source>
</evidence>
<dbReference type="PANTHER" id="PTHR33442:SF1">
    <property type="entry name" value="TRANS-3-HYDROXY-L-PROLINE DEHYDRATASE"/>
    <property type="match status" value="1"/>
</dbReference>
<keyword evidence="3" id="KW-1185">Reference proteome</keyword>
<proteinExistence type="inferred from homology"/>
<sequence length="356" mass="38374">MVFCGFDWLITLALFAANIRIMVHQRSIRIVDSHTAGEPTRVVIDGGPKLTGRTAFEKREELRRDHDWLRTCGLSEPRGYEAMVGALLCESDRDDCVAGGVFFNSVGYLNGCIHGTIGLVQTLVHLGIISAGDHGIETPAGRVTAQVDDSGSISVRNVPSYRIAAGVSVSVPDWGTVVGDIAWGGNWFFLVNNTSGFPLHLEHAGRLTQYAIAIRQSLADQGIVGTDSAEIDHVEIFDSPSDPASADSKNFVLCPSNAYDRSPCGTGTSAKLACLFSDGRLHLDQTWRQAGILDTRFYGSVEMANQANDIPPGSIIPTIKGQAFVNGELTLIINSADPFRFGIPYHQASLNQKPST</sequence>
<reference evidence="2 3" key="1">
    <citation type="submission" date="2019-02" db="EMBL/GenBank/DDBJ databases">
        <title>Deep-cultivation of Planctomycetes and their phenomic and genomic characterization uncovers novel biology.</title>
        <authorList>
            <person name="Wiegand S."/>
            <person name="Jogler M."/>
            <person name="Boedeker C."/>
            <person name="Pinto D."/>
            <person name="Vollmers J."/>
            <person name="Rivas-Marin E."/>
            <person name="Kohn T."/>
            <person name="Peeters S.H."/>
            <person name="Heuer A."/>
            <person name="Rast P."/>
            <person name="Oberbeckmann S."/>
            <person name="Bunk B."/>
            <person name="Jeske O."/>
            <person name="Meyerdierks A."/>
            <person name="Storesund J.E."/>
            <person name="Kallscheuer N."/>
            <person name="Luecker S."/>
            <person name="Lage O.M."/>
            <person name="Pohl T."/>
            <person name="Merkel B.J."/>
            <person name="Hornburger P."/>
            <person name="Mueller R.-W."/>
            <person name="Bruemmer F."/>
            <person name="Labrenz M."/>
            <person name="Spormann A.M."/>
            <person name="Op Den Camp H."/>
            <person name="Overmann J."/>
            <person name="Amann R."/>
            <person name="Jetten M.S.M."/>
            <person name="Mascher T."/>
            <person name="Medema M.H."/>
            <person name="Devos D.P."/>
            <person name="Kaster A.-K."/>
            <person name="Ovreas L."/>
            <person name="Rohde M."/>
            <person name="Galperin M.Y."/>
            <person name="Jogler C."/>
        </authorList>
    </citation>
    <scope>NUCLEOTIDE SEQUENCE [LARGE SCALE GENOMIC DNA]</scope>
    <source>
        <strain evidence="2 3">CA13</strain>
    </source>
</reference>
<dbReference type="GO" id="GO:0047580">
    <property type="term" value="F:4-hydroxyproline epimerase activity"/>
    <property type="evidence" value="ECO:0007669"/>
    <property type="project" value="UniProtKB-EC"/>
</dbReference>
<dbReference type="EC" id="5.1.1.8" evidence="2"/>
<gene>
    <name evidence="2" type="ORF">CA13_59960</name>
</gene>
<dbReference type="SFLD" id="SFLDS00028">
    <property type="entry name" value="Proline_Racemase"/>
    <property type="match status" value="1"/>
</dbReference>
<dbReference type="InterPro" id="IPR008794">
    <property type="entry name" value="Pro_racemase_fam"/>
</dbReference>
<evidence type="ECO:0000256" key="1">
    <source>
        <dbReference type="ARBA" id="ARBA00007529"/>
    </source>
</evidence>
<comment type="caution">
    <text evidence="2">The sequence shown here is derived from an EMBL/GenBank/DDBJ whole genome shotgun (WGS) entry which is preliminary data.</text>
</comment>
<protein>
    <submittedName>
        <fullName evidence="2">4-hydroxyproline epimerase</fullName>
        <ecNumber evidence="2">5.1.1.8</ecNumber>
    </submittedName>
</protein>
<dbReference type="SUPFAM" id="SSF54506">
    <property type="entry name" value="Diaminopimelate epimerase-like"/>
    <property type="match status" value="1"/>
</dbReference>
<dbReference type="PIRSF" id="PIRSF029792">
    <property type="entry name" value="Pro_racemase"/>
    <property type="match status" value="1"/>
</dbReference>
<dbReference type="Gene3D" id="3.10.310.10">
    <property type="entry name" value="Diaminopimelate Epimerase, Chain A, domain 1"/>
    <property type="match status" value="2"/>
</dbReference>
<dbReference type="Proteomes" id="UP000315010">
    <property type="component" value="Unassembled WGS sequence"/>
</dbReference>
<evidence type="ECO:0000313" key="2">
    <source>
        <dbReference type="EMBL" id="TWT84517.1"/>
    </source>
</evidence>
<comment type="similarity">
    <text evidence="1">Belongs to the proline racemase family.</text>
</comment>